<dbReference type="EMBL" id="BLAG01000014">
    <property type="protein sequence ID" value="GES32550.1"/>
    <property type="molecule type" value="Genomic_DNA"/>
</dbReference>
<evidence type="ECO:0000313" key="2">
    <source>
        <dbReference type="Proteomes" id="UP000325598"/>
    </source>
</evidence>
<organism evidence="1 2">
    <name type="scientific">Streptomyces angustmyceticus</name>
    <dbReference type="NCBI Taxonomy" id="285578"/>
    <lineage>
        <taxon>Bacteria</taxon>
        <taxon>Bacillati</taxon>
        <taxon>Actinomycetota</taxon>
        <taxon>Actinomycetes</taxon>
        <taxon>Kitasatosporales</taxon>
        <taxon>Streptomycetaceae</taxon>
        <taxon>Streptomyces</taxon>
    </lineage>
</organism>
<comment type="caution">
    <text evidence="1">The sequence shown here is derived from an EMBL/GenBank/DDBJ whole genome shotgun (WGS) entry which is preliminary data.</text>
</comment>
<keyword evidence="2" id="KW-1185">Reference proteome</keyword>
<name>A0A5J4LLT9_9ACTN</name>
<sequence>MADKVIGKGPLRGYLLDRASAWSAGVRFVTTCSEGSASSWSGGLSREVIEWNGASAFVSYFPTAPWAAQGSTGSGACVLGVLSGREREVTPPYMVGVSSTIGL</sequence>
<protein>
    <submittedName>
        <fullName evidence="1">Uncharacterized protein</fullName>
    </submittedName>
</protein>
<reference evidence="1 2" key="1">
    <citation type="submission" date="2019-10" db="EMBL/GenBank/DDBJ databases">
        <title>Whole genome shotgun sequence of Streptomyces angustmyceticus NBRC 3934.</title>
        <authorList>
            <person name="Hosoyama A."/>
            <person name="Ichikawa N."/>
            <person name="Kimura A."/>
            <person name="Kitahashi Y."/>
            <person name="Komaki H."/>
            <person name="Uohara A."/>
        </authorList>
    </citation>
    <scope>NUCLEOTIDE SEQUENCE [LARGE SCALE GENOMIC DNA]</scope>
    <source>
        <strain evidence="1 2">NBRC 3934</strain>
    </source>
</reference>
<evidence type="ECO:0000313" key="1">
    <source>
        <dbReference type="EMBL" id="GES32550.1"/>
    </source>
</evidence>
<dbReference type="AlphaFoldDB" id="A0A5J4LLT9"/>
<proteinExistence type="predicted"/>
<gene>
    <name evidence="1" type="ORF">San01_50370</name>
</gene>
<accession>A0A5J4LLT9</accession>
<dbReference type="Proteomes" id="UP000325598">
    <property type="component" value="Unassembled WGS sequence"/>
</dbReference>